<dbReference type="AlphaFoldDB" id="A0A927DDH9"/>
<dbReference type="EMBL" id="JACXTF010000005">
    <property type="protein sequence ID" value="MBD3720651.1"/>
    <property type="molecule type" value="Genomic_DNA"/>
</dbReference>
<dbReference type="Proteomes" id="UP000652007">
    <property type="component" value="Unassembled WGS sequence"/>
</dbReference>
<evidence type="ECO:0000313" key="11">
    <source>
        <dbReference type="EMBL" id="MBD3708874.1"/>
    </source>
</evidence>
<evidence type="ECO:0000256" key="1">
    <source>
        <dbReference type="SAM" id="MobiDB-lite"/>
    </source>
</evidence>
<dbReference type="Proteomes" id="UP000655796">
    <property type="component" value="Unassembled WGS sequence"/>
</dbReference>
<reference evidence="9" key="1">
    <citation type="submission" date="2020-07" db="EMBL/GenBank/DDBJ databases">
        <title>Clinical and genomic characterization of carbapenemase-producing Enterobacterales causing secondary infections during the COVID-19 crisis at a New York City hospital.</title>
        <authorList>
            <person name="Gomez-Simmonds A."/>
            <person name="Annavajhala M.K."/>
            <person name="Uhlemann A.-C."/>
        </authorList>
    </citation>
    <scope>NUCLEOTIDE SEQUENCE</scope>
    <source>
        <strain evidence="15">KP1828</strain>
        <strain evidence="3">NK1590</strain>
        <strain evidence="11">NK1593</strain>
        <strain evidence="13">NK1594</strain>
        <strain evidence="9">NK1596</strain>
        <strain evidence="2">NK1597</strain>
        <strain evidence="14">NK1607</strain>
        <strain evidence="12">NK1677</strain>
    </source>
</reference>
<comment type="caution">
    <text evidence="9">The sequence shown here is derived from an EMBL/GenBank/DDBJ whole genome shotgun (WGS) entry which is preliminary data.</text>
</comment>
<dbReference type="EMBL" id="JACXTD010000011">
    <property type="protein sequence ID" value="MBD3702896.1"/>
    <property type="molecule type" value="Genomic_DNA"/>
</dbReference>
<proteinExistence type="predicted"/>
<evidence type="ECO:0000313" key="15">
    <source>
        <dbReference type="EMBL" id="MBD3744423.1"/>
    </source>
</evidence>
<evidence type="ECO:0000313" key="4">
    <source>
        <dbReference type="EMBL" id="MBD3702871.1"/>
    </source>
</evidence>
<dbReference type="EMBL" id="JACXTN010000004">
    <property type="protein sequence ID" value="MBD3710019.1"/>
    <property type="molecule type" value="Genomic_DNA"/>
</dbReference>
<accession>A0A927DDH9</accession>
<dbReference type="EMBL" id="JACXTE010000009">
    <property type="protein sequence ID" value="MBD3708874.1"/>
    <property type="molecule type" value="Genomic_DNA"/>
</dbReference>
<dbReference type="Proteomes" id="UP000616340">
    <property type="component" value="Unassembled WGS sequence"/>
</dbReference>
<evidence type="ECO:0000313" key="8">
    <source>
        <dbReference type="EMBL" id="MBD3705062.1"/>
    </source>
</evidence>
<dbReference type="EMBL" id="JACXTH010000008">
    <property type="protein sequence ID" value="MBD3705038.1"/>
    <property type="molecule type" value="Genomic_DNA"/>
</dbReference>
<evidence type="ECO:0000313" key="10">
    <source>
        <dbReference type="EMBL" id="MBD3705171.1"/>
    </source>
</evidence>
<evidence type="ECO:0008006" key="17">
    <source>
        <dbReference type="Google" id="ProtNLM"/>
    </source>
</evidence>
<dbReference type="Proteomes" id="UP000631473">
    <property type="component" value="Unassembled WGS sequence"/>
</dbReference>
<name>A0A927DDH9_KLEPN</name>
<evidence type="ECO:0000313" key="13">
    <source>
        <dbReference type="EMBL" id="MBD3720651.1"/>
    </source>
</evidence>
<evidence type="ECO:0000313" key="5">
    <source>
        <dbReference type="EMBL" id="MBD3702896.1"/>
    </source>
</evidence>
<evidence type="ECO:0000313" key="2">
    <source>
        <dbReference type="EMBL" id="MBD3701511.1"/>
    </source>
</evidence>
<dbReference type="EMBL" id="JACXTJ010000005">
    <property type="protein sequence ID" value="MBD3721713.1"/>
    <property type="molecule type" value="Genomic_DNA"/>
</dbReference>
<evidence type="ECO:0000313" key="9">
    <source>
        <dbReference type="EMBL" id="MBD3705068.1"/>
    </source>
</evidence>
<dbReference type="EMBL" id="JACXTD010000011">
    <property type="protein sequence ID" value="MBD3702871.1"/>
    <property type="molecule type" value="Genomic_DNA"/>
</dbReference>
<evidence type="ECO:0000313" key="16">
    <source>
        <dbReference type="Proteomes" id="UP000652007"/>
    </source>
</evidence>
<organism evidence="9 16">
    <name type="scientific">Klebsiella pneumoniae</name>
    <dbReference type="NCBI Taxonomy" id="573"/>
    <lineage>
        <taxon>Bacteria</taxon>
        <taxon>Pseudomonadati</taxon>
        <taxon>Pseudomonadota</taxon>
        <taxon>Gammaproteobacteria</taxon>
        <taxon>Enterobacterales</taxon>
        <taxon>Enterobacteriaceae</taxon>
        <taxon>Klebsiella/Raoultella group</taxon>
        <taxon>Klebsiella</taxon>
        <taxon>Klebsiella pneumoniae complex</taxon>
    </lineage>
</organism>
<sequence>MWSYATGERSAERARHGLEHAGAEFKRAAAPVVVRLNDIEAHREQERAAQHQKALELERSQRQQEYDGPSL</sequence>
<evidence type="ECO:0000313" key="12">
    <source>
        <dbReference type="EMBL" id="MBD3710019.1"/>
    </source>
</evidence>
<dbReference type="EMBL" id="JACXTH010000017">
    <property type="protein sequence ID" value="MBD3705171.1"/>
    <property type="molecule type" value="Genomic_DNA"/>
</dbReference>
<feature type="region of interest" description="Disordered" evidence="1">
    <location>
        <begin position="44"/>
        <end position="71"/>
    </location>
</feature>
<protein>
    <recommendedName>
        <fullName evidence="17">MobA</fullName>
    </recommendedName>
</protein>
<dbReference type="EMBL" id="JACXTH010000003">
    <property type="protein sequence ID" value="MBD3704935.1"/>
    <property type="molecule type" value="Genomic_DNA"/>
</dbReference>
<dbReference type="Proteomes" id="UP000657739">
    <property type="component" value="Unassembled WGS sequence"/>
</dbReference>
<evidence type="ECO:0000313" key="7">
    <source>
        <dbReference type="EMBL" id="MBD3705038.1"/>
    </source>
</evidence>
<evidence type="ECO:0000313" key="3">
    <source>
        <dbReference type="EMBL" id="MBD3702863.1"/>
    </source>
</evidence>
<dbReference type="EMBL" id="JACXTD010000010">
    <property type="protein sequence ID" value="MBD3702863.1"/>
    <property type="molecule type" value="Genomic_DNA"/>
</dbReference>
<dbReference type="EMBL" id="JACXTH010000009">
    <property type="protein sequence ID" value="MBD3705062.1"/>
    <property type="molecule type" value="Genomic_DNA"/>
</dbReference>
<evidence type="ECO:0000313" key="6">
    <source>
        <dbReference type="EMBL" id="MBD3704935.1"/>
    </source>
</evidence>
<dbReference type="EMBL" id="JACXSX010000005">
    <property type="protein sequence ID" value="MBD3744423.1"/>
    <property type="molecule type" value="Genomic_DNA"/>
</dbReference>
<dbReference type="Proteomes" id="UP000623974">
    <property type="component" value="Unassembled WGS sequence"/>
</dbReference>
<evidence type="ECO:0000313" key="14">
    <source>
        <dbReference type="EMBL" id="MBD3721713.1"/>
    </source>
</evidence>
<dbReference type="EMBL" id="JACXTH010000009">
    <property type="protein sequence ID" value="MBD3705068.1"/>
    <property type="molecule type" value="Genomic_DNA"/>
</dbReference>
<feature type="compositionally biased region" description="Basic and acidic residues" evidence="1">
    <location>
        <begin position="44"/>
        <end position="65"/>
    </location>
</feature>
<dbReference type="Proteomes" id="UP000622731">
    <property type="component" value="Unassembled WGS sequence"/>
</dbReference>
<dbReference type="Proteomes" id="UP000609027">
    <property type="component" value="Unassembled WGS sequence"/>
</dbReference>
<dbReference type="EMBL" id="JACXTI010000004">
    <property type="protein sequence ID" value="MBD3701511.1"/>
    <property type="molecule type" value="Genomic_DNA"/>
</dbReference>
<gene>
    <name evidence="15" type="ORF">IE980_28600</name>
    <name evidence="3" type="ORF">IE986_31095</name>
    <name evidence="4" type="ORF">IE986_31180</name>
    <name evidence="5" type="ORF">IE986_31575</name>
    <name evidence="11" type="ORF">IE987_31695</name>
    <name evidence="13" type="ORF">IE988_31415</name>
    <name evidence="6" type="ORF">IE990_28000</name>
    <name evidence="7" type="ORF">IE990_29920</name>
    <name evidence="8" type="ORF">IE990_30335</name>
    <name evidence="9" type="ORF">IE990_30380</name>
    <name evidence="10" type="ORF">IE990_32370</name>
    <name evidence="2" type="ORF">IE991_28465</name>
    <name evidence="14" type="ORF">IE992_28115</name>
    <name evidence="12" type="ORF">IE996_30465</name>
</gene>